<evidence type="ECO:0000313" key="2">
    <source>
        <dbReference type="EMBL" id="BDU72849.1"/>
    </source>
</evidence>
<dbReference type="RefSeq" id="WP_316415761.1">
    <property type="nucleotide sequence ID" value="NZ_AP027080.1"/>
</dbReference>
<dbReference type="InterPro" id="IPR043129">
    <property type="entry name" value="ATPase_NBD"/>
</dbReference>
<reference evidence="3" key="1">
    <citation type="journal article" date="2023" name="Int. J. Syst. Evol. Microbiol.">
        <title>Mesoterricola silvestris gen. nov., sp. nov., Mesoterricola sediminis sp. nov., Geothrix oryzae sp. nov., Geothrix edaphica sp. nov., Geothrix rubra sp. nov., and Geothrix limicola sp. nov., six novel members of Acidobacteriota isolated from soils.</title>
        <authorList>
            <person name="Itoh H."/>
            <person name="Sugisawa Y."/>
            <person name="Mise K."/>
            <person name="Xu Z."/>
            <person name="Kuniyasu M."/>
            <person name="Ushijima N."/>
            <person name="Kawano K."/>
            <person name="Kobayashi E."/>
            <person name="Shiratori Y."/>
            <person name="Masuda Y."/>
            <person name="Senoo K."/>
        </authorList>
    </citation>
    <scope>NUCLEOTIDE SEQUENCE [LARGE SCALE GENOMIC DNA]</scope>
    <source>
        <strain evidence="3">W79</strain>
    </source>
</reference>
<evidence type="ECO:0000313" key="3">
    <source>
        <dbReference type="Proteomes" id="UP001238179"/>
    </source>
</evidence>
<gene>
    <name evidence="2" type="ORF">METEAL_20230</name>
</gene>
<dbReference type="AlphaFoldDB" id="A0AA48GKF8"/>
<dbReference type="EMBL" id="AP027080">
    <property type="protein sequence ID" value="BDU72849.1"/>
    <property type="molecule type" value="Genomic_DNA"/>
</dbReference>
<dbReference type="KEGG" id="msil:METEAL_20230"/>
<dbReference type="InterPro" id="IPR002731">
    <property type="entry name" value="ATPase_BadF"/>
</dbReference>
<dbReference type="Pfam" id="PF01869">
    <property type="entry name" value="BcrAD_BadFG"/>
    <property type="match status" value="1"/>
</dbReference>
<sequence length="314" mass="32714">MEPHDHEPPRFLALGIDAGGTATRWALATPPGDIVAEGSVAGFSAMDLYGPGQARVETVLGELARAVLAAGRPVRVHAGLTGFGAAGDVLARLVAAPLGLPEDAVSLSSDIETTYLDLFPPGQGYVVYAGTGSVGVFIDAAGEMHRAGGRGVLIDDGGGGFWIAREGLRHVWRREDERPGAWRESPLAQELFDLVGGDDWAHTRRTVYSGTRGDVGRLALAVARAADRDPAARHILRAAGTELARLAGALLGRYGPRPVALSGRAATLHPLIPETMREALPPGTPFAVRTSRGEHAAARLALAAAGVPPEEPLP</sequence>
<keyword evidence="3" id="KW-1185">Reference proteome</keyword>
<protein>
    <recommendedName>
        <fullName evidence="1">ATPase BadF/BadG/BcrA/BcrD type domain-containing protein</fullName>
    </recommendedName>
</protein>
<dbReference type="SUPFAM" id="SSF53067">
    <property type="entry name" value="Actin-like ATPase domain"/>
    <property type="match status" value="2"/>
</dbReference>
<dbReference type="InterPro" id="IPR052519">
    <property type="entry name" value="Euk-type_GlcNAc_Kinase"/>
</dbReference>
<proteinExistence type="predicted"/>
<name>A0AA48GKF8_9BACT</name>
<feature type="domain" description="ATPase BadF/BadG/BcrA/BcrD type" evidence="1">
    <location>
        <begin position="14"/>
        <end position="266"/>
    </location>
</feature>
<dbReference type="PANTHER" id="PTHR43190:SF3">
    <property type="entry name" value="N-ACETYL-D-GLUCOSAMINE KINASE"/>
    <property type="match status" value="1"/>
</dbReference>
<evidence type="ECO:0000259" key="1">
    <source>
        <dbReference type="Pfam" id="PF01869"/>
    </source>
</evidence>
<dbReference type="Gene3D" id="3.30.420.40">
    <property type="match status" value="2"/>
</dbReference>
<dbReference type="PANTHER" id="PTHR43190">
    <property type="entry name" value="N-ACETYL-D-GLUCOSAMINE KINASE"/>
    <property type="match status" value="1"/>
</dbReference>
<accession>A0AA48GKF8</accession>
<dbReference type="Proteomes" id="UP001238179">
    <property type="component" value="Chromosome"/>
</dbReference>
<organism evidence="2 3">
    <name type="scientific">Mesoterricola silvestris</name>
    <dbReference type="NCBI Taxonomy" id="2927979"/>
    <lineage>
        <taxon>Bacteria</taxon>
        <taxon>Pseudomonadati</taxon>
        <taxon>Acidobacteriota</taxon>
        <taxon>Holophagae</taxon>
        <taxon>Holophagales</taxon>
        <taxon>Holophagaceae</taxon>
        <taxon>Mesoterricola</taxon>
    </lineage>
</organism>